<evidence type="ECO:0000313" key="8">
    <source>
        <dbReference type="Proteomes" id="UP000541109"/>
    </source>
</evidence>
<dbReference type="Gene3D" id="2.70.98.70">
    <property type="match status" value="1"/>
</dbReference>
<sequence>MARSIAGRVAWYARRLSAMSGAEIAHRFAEVFKKRAARNWPSGWRHFEQLEGPLPLFPAAFDLDAATDADIARWRGIAAAARARRFSFLGVEWPETGRASLWHFDPVKRREWPKKRYCFAINYRHTGRYGDVKYVWEVNRLQYLQPIAALAARTGDRELAGFVAGEIESWIDANPPFLGINWPSGIELALRAISVLIAARLLERFPAGWDHPVDKKSLQDQYPEHILAAKSDSDLAGYALGAEAFTPAQQAKVRAFLVASAAWIHRYPSRFSSANNHLIAEAVGLFVVGTAYADHGMAGEWRRIGRDVLEQEAGRQFHDDGIGAEQSPTYSAFTLELYLLAMKTAEAAGEPFSEEMKGRVARAAEALSWFLDEKGMPPRIGDDDEGRVVFDGEADGTHYVASVVASAASLLGRPDIAPPVAPSHLRTLLFGSRSAATHERPRGVKVFRSGGYTVLRERDEAGEWLIAMDHGPLGYLSIAAHGHADTLALWLHRGGHAVFADAGTYLYHSGGAWRDAFRGTPVHNTLSVAGRDSSLVAGAFNWREKAEARLLSVDETPEGFRVEASHDGYLRRFGVTHRRSLRRLGPREFEVEDALDGTGTEALAVTIGFLAGEGVAIVPADGGYDFVADGRRLASVIPPATLSAQVIRGLEQEKRGWISPRFGVRVPADQLVLAGKVKPGDSVVTRVSLP</sequence>
<evidence type="ECO:0000259" key="5">
    <source>
        <dbReference type="Pfam" id="PF07940"/>
    </source>
</evidence>
<organism evidence="7 8">
    <name type="scientific">Stappia albiluteola</name>
    <dbReference type="NCBI Taxonomy" id="2758565"/>
    <lineage>
        <taxon>Bacteria</taxon>
        <taxon>Pseudomonadati</taxon>
        <taxon>Pseudomonadota</taxon>
        <taxon>Alphaproteobacteria</taxon>
        <taxon>Hyphomicrobiales</taxon>
        <taxon>Stappiaceae</taxon>
        <taxon>Stappia</taxon>
    </lineage>
</organism>
<evidence type="ECO:0000256" key="4">
    <source>
        <dbReference type="ARBA" id="ARBA00023239"/>
    </source>
</evidence>
<dbReference type="Proteomes" id="UP000541109">
    <property type="component" value="Unassembled WGS sequence"/>
</dbReference>
<feature type="domain" description="Heparin-sulfate lyase N-terminal" evidence="6">
    <location>
        <begin position="112"/>
        <end position="350"/>
    </location>
</feature>
<dbReference type="GO" id="GO:0016829">
    <property type="term" value="F:lyase activity"/>
    <property type="evidence" value="ECO:0007669"/>
    <property type="project" value="UniProtKB-KW"/>
</dbReference>
<dbReference type="Pfam" id="PF07940">
    <property type="entry name" value="Hepar_II_III_C"/>
    <property type="match status" value="1"/>
</dbReference>
<dbReference type="Pfam" id="PF16889">
    <property type="entry name" value="Hepar_II_III_N"/>
    <property type="match status" value="1"/>
</dbReference>
<dbReference type="GO" id="GO:0042597">
    <property type="term" value="C:periplasmic space"/>
    <property type="evidence" value="ECO:0007669"/>
    <property type="project" value="UniProtKB-SubCell"/>
</dbReference>
<dbReference type="RefSeq" id="WP_182161840.1">
    <property type="nucleotide sequence ID" value="NZ_JACFXV010000031.1"/>
</dbReference>
<keyword evidence="4 7" id="KW-0456">Lyase</keyword>
<protein>
    <submittedName>
        <fullName evidence="7">Alginate lyase family protein</fullName>
    </submittedName>
</protein>
<dbReference type="InterPro" id="IPR031680">
    <property type="entry name" value="Hepar_II_III_N"/>
</dbReference>
<keyword evidence="8" id="KW-1185">Reference proteome</keyword>
<dbReference type="Gene3D" id="1.50.10.100">
    <property type="entry name" value="Chondroitin AC/alginate lyase"/>
    <property type="match status" value="2"/>
</dbReference>
<keyword evidence="3" id="KW-0574">Periplasm</keyword>
<keyword evidence="2" id="KW-0732">Signal</keyword>
<accession>A0A839A9S5</accession>
<gene>
    <name evidence="7" type="ORF">H2509_02210</name>
</gene>
<evidence type="ECO:0000256" key="3">
    <source>
        <dbReference type="ARBA" id="ARBA00022764"/>
    </source>
</evidence>
<name>A0A839A9S5_9HYPH</name>
<reference evidence="7 8" key="1">
    <citation type="submission" date="2020-07" db="EMBL/GenBank/DDBJ databases">
        <title>Stappia sp., F7233, whole genome shotgun sequencing project.</title>
        <authorList>
            <person name="Jiang S."/>
            <person name="Liu Z.W."/>
            <person name="Du Z.J."/>
        </authorList>
    </citation>
    <scope>NUCLEOTIDE SEQUENCE [LARGE SCALE GENOMIC DNA]</scope>
    <source>
        <strain evidence="7 8">F7233</strain>
    </source>
</reference>
<dbReference type="EMBL" id="JACFXV010000031">
    <property type="protein sequence ID" value="MBA5775936.1"/>
    <property type="molecule type" value="Genomic_DNA"/>
</dbReference>
<comment type="subcellular location">
    <subcellularLocation>
        <location evidence="1">Periplasm</location>
    </subcellularLocation>
</comment>
<dbReference type="InterPro" id="IPR008929">
    <property type="entry name" value="Chondroitin_lyas"/>
</dbReference>
<comment type="caution">
    <text evidence="7">The sequence shown here is derived from an EMBL/GenBank/DDBJ whole genome shotgun (WGS) entry which is preliminary data.</text>
</comment>
<evidence type="ECO:0000256" key="2">
    <source>
        <dbReference type="ARBA" id="ARBA00022729"/>
    </source>
</evidence>
<proteinExistence type="predicted"/>
<dbReference type="InterPro" id="IPR012480">
    <property type="entry name" value="Hepar_II_III_C"/>
</dbReference>
<dbReference type="SUPFAM" id="SSF48230">
    <property type="entry name" value="Chondroitin AC/alginate lyase"/>
    <property type="match status" value="1"/>
</dbReference>
<evidence type="ECO:0000259" key="6">
    <source>
        <dbReference type="Pfam" id="PF16889"/>
    </source>
</evidence>
<dbReference type="PANTHER" id="PTHR39210">
    <property type="entry name" value="HEPARIN-SULFATE LYASE"/>
    <property type="match status" value="1"/>
</dbReference>
<dbReference type="AlphaFoldDB" id="A0A839A9S5"/>
<feature type="domain" description="Heparinase II/III-like C-terminal" evidence="5">
    <location>
        <begin position="440"/>
        <end position="680"/>
    </location>
</feature>
<evidence type="ECO:0000256" key="1">
    <source>
        <dbReference type="ARBA" id="ARBA00004418"/>
    </source>
</evidence>
<dbReference type="PANTHER" id="PTHR39210:SF1">
    <property type="entry name" value="HEPARIN-SULFATE LYASE"/>
    <property type="match status" value="1"/>
</dbReference>
<evidence type="ECO:0000313" key="7">
    <source>
        <dbReference type="EMBL" id="MBA5775936.1"/>
    </source>
</evidence>